<reference evidence="2 3" key="1">
    <citation type="submission" date="2024-08" db="EMBL/GenBank/DDBJ databases">
        <authorList>
            <person name="Ishaq N."/>
        </authorList>
    </citation>
    <scope>NUCLEOTIDE SEQUENCE [LARGE SCALE GENOMIC DNA]</scope>
    <source>
        <strain evidence="2 3">JCM 30400</strain>
    </source>
</reference>
<keyword evidence="3" id="KW-1185">Reference proteome</keyword>
<name>A0ABV4NLY7_9GAMM</name>
<dbReference type="Gene3D" id="2.60.120.10">
    <property type="entry name" value="Jelly Rolls"/>
    <property type="match status" value="1"/>
</dbReference>
<gene>
    <name evidence="2" type="ORF">ACCI51_07460</name>
</gene>
<proteinExistence type="predicted"/>
<sequence>MSQWKSIITLLVFLLLPLSAQLQESIKGVTFKTLVASTKDWAGDTLPAPKEGQPELSIVQVTIAPGARLPVHKHPVLNGVYVAKGSLKVTLLDRKETVTLDEGRAYIEVTDKWHYGRNEGVNPVSLIIFYSGIKGVANTIYKDEPEKNKQ</sequence>
<dbReference type="InterPro" id="IPR011051">
    <property type="entry name" value="RmlC_Cupin_sf"/>
</dbReference>
<dbReference type="RefSeq" id="WP_299586981.1">
    <property type="nucleotide sequence ID" value="NZ_JBGMEL010000006.1"/>
</dbReference>
<dbReference type="InterPro" id="IPR014710">
    <property type="entry name" value="RmlC-like_jellyroll"/>
</dbReference>
<dbReference type="CDD" id="cd02236">
    <property type="entry name" value="cupin_CV2614-like"/>
    <property type="match status" value="1"/>
</dbReference>
<evidence type="ECO:0000313" key="2">
    <source>
        <dbReference type="EMBL" id="MFA0790380.1"/>
    </source>
</evidence>
<evidence type="ECO:0000259" key="1">
    <source>
        <dbReference type="Pfam" id="PF07883"/>
    </source>
</evidence>
<evidence type="ECO:0000313" key="3">
    <source>
        <dbReference type="Proteomes" id="UP001569414"/>
    </source>
</evidence>
<protein>
    <submittedName>
        <fullName evidence="2">Cupin domain-containing protein</fullName>
    </submittedName>
</protein>
<dbReference type="Pfam" id="PF07883">
    <property type="entry name" value="Cupin_2"/>
    <property type="match status" value="1"/>
</dbReference>
<dbReference type="Proteomes" id="UP001569414">
    <property type="component" value="Unassembled WGS sequence"/>
</dbReference>
<dbReference type="InterPro" id="IPR013096">
    <property type="entry name" value="Cupin_2"/>
</dbReference>
<feature type="domain" description="Cupin type-2" evidence="1">
    <location>
        <begin position="61"/>
        <end position="128"/>
    </location>
</feature>
<organism evidence="2 3">
    <name type="scientific">Microbulbifer echini</name>
    <dbReference type="NCBI Taxonomy" id="1529067"/>
    <lineage>
        <taxon>Bacteria</taxon>
        <taxon>Pseudomonadati</taxon>
        <taxon>Pseudomonadota</taxon>
        <taxon>Gammaproteobacteria</taxon>
        <taxon>Cellvibrionales</taxon>
        <taxon>Microbulbiferaceae</taxon>
        <taxon>Microbulbifer</taxon>
    </lineage>
</organism>
<comment type="caution">
    <text evidence="2">The sequence shown here is derived from an EMBL/GenBank/DDBJ whole genome shotgun (WGS) entry which is preliminary data.</text>
</comment>
<dbReference type="EMBL" id="JBGMEL010000006">
    <property type="protein sequence ID" value="MFA0790380.1"/>
    <property type="molecule type" value="Genomic_DNA"/>
</dbReference>
<accession>A0ABV4NLY7</accession>
<dbReference type="SUPFAM" id="SSF51182">
    <property type="entry name" value="RmlC-like cupins"/>
    <property type="match status" value="1"/>
</dbReference>